<sequence>MDLICVDDDGGLLSIQAAAQKDPEQLRVLFLDAVVSCSQRQPDTFETLIVDRSFRDAFENFKGEGESHTKRYLLKRLLDKKTQETPRGQLIASAMQIGGPHALVSAFYATQDTHRNLRSRKTLRLLNEVMTEQSREHLFRRAKQFPINPSFNRWFEAILEKLDVNALAMAFLLHCLGTSVVPRIIFERGHEPSRRWGMDGEVCLEVSKLPPLIRNRSSFESAMQNLELVGLAKMNLETIDVNQRLTEIFKDRPEIPSWKTRAVQLLSHVLPTHFALAPENYVTLHETMLPQLRHVLPYLQEPEVVSLLGRGSGPGLQEAIELCMATSFFSDHKWKEEVMAVAAGLLQTLNQFVSQSNAVITCRLQIRQLRYAVLKAPAMIDSGIQHIQFPHGTAWANAWSANLILLQVHDYIKRDYLESAHRQLSLYSPVFGSTLERLQGARIDATRGVVYRFQGRFQEAYDILSRVESPNSEVVAHLCAVMCELGECDKVSAITSHWLQLCSRPQSKAAIRVRLASINAELISGLQEIASGHPWPSWSSVHAMYEDLQSYGQLSWVDRMTILIGLAITHHVGGEIKAADRAWNEVRFAYVKLGLTGYTGRVIDWSFCELELRQGAELSSGLVRLEDLPKSTRREYLFTGLGTVWPTVLRRLLFNSGISLA</sequence>
<evidence type="ECO:0000313" key="2">
    <source>
        <dbReference type="Proteomes" id="UP000297716"/>
    </source>
</evidence>
<dbReference type="OrthoDB" id="5182912at2759"/>
<name>A0A4Z0YYP6_9PEZI</name>
<organism evidence="1 2">
    <name type="scientific">Xylaria hypoxylon</name>
    <dbReference type="NCBI Taxonomy" id="37992"/>
    <lineage>
        <taxon>Eukaryota</taxon>
        <taxon>Fungi</taxon>
        <taxon>Dikarya</taxon>
        <taxon>Ascomycota</taxon>
        <taxon>Pezizomycotina</taxon>
        <taxon>Sordariomycetes</taxon>
        <taxon>Xylariomycetidae</taxon>
        <taxon>Xylariales</taxon>
        <taxon>Xylariaceae</taxon>
        <taxon>Xylaria</taxon>
    </lineage>
</organism>
<comment type="caution">
    <text evidence="1">The sequence shown here is derived from an EMBL/GenBank/DDBJ whole genome shotgun (WGS) entry which is preliminary data.</text>
</comment>
<accession>A0A4Z0YYP6</accession>
<proteinExistence type="predicted"/>
<reference evidence="1 2" key="1">
    <citation type="submission" date="2019-03" db="EMBL/GenBank/DDBJ databases">
        <title>Draft genome sequence of Xylaria hypoxylon DSM 108379, a ubiquitous saprotrophic-parasitic fungi on hardwood.</title>
        <authorList>
            <person name="Buettner E."/>
            <person name="Leonhardt S."/>
            <person name="Gebauer A.M."/>
            <person name="Liers C."/>
            <person name="Hofrichter M."/>
            <person name="Kellner H."/>
        </authorList>
    </citation>
    <scope>NUCLEOTIDE SEQUENCE [LARGE SCALE GENOMIC DNA]</scope>
    <source>
        <strain evidence="1 2">DSM 108379</strain>
    </source>
</reference>
<protein>
    <submittedName>
        <fullName evidence="1">Uncharacterized protein</fullName>
    </submittedName>
</protein>
<gene>
    <name evidence="1" type="ORF">E0Z10_g4172</name>
</gene>
<dbReference type="EMBL" id="SKBN01000064">
    <property type="protein sequence ID" value="TGJ84591.1"/>
    <property type="molecule type" value="Genomic_DNA"/>
</dbReference>
<evidence type="ECO:0000313" key="1">
    <source>
        <dbReference type="EMBL" id="TGJ84591.1"/>
    </source>
</evidence>
<dbReference type="AlphaFoldDB" id="A0A4Z0YYP6"/>
<dbReference type="Proteomes" id="UP000297716">
    <property type="component" value="Unassembled WGS sequence"/>
</dbReference>
<keyword evidence="2" id="KW-1185">Reference proteome</keyword>